<reference evidence="1" key="1">
    <citation type="submission" date="2021-01" db="EMBL/GenBank/DDBJ databases">
        <title>Chromosome-level genome assembly of a human fungal pathogen reveals clustering of transcriptionally co-regulated genes.</title>
        <authorList>
            <person name="Voorhies M."/>
            <person name="Cohen S."/>
            <person name="Shea T.P."/>
            <person name="Petrus S."/>
            <person name="Munoz J.F."/>
            <person name="Poplawski S."/>
            <person name="Goldman W.E."/>
            <person name="Michael T."/>
            <person name="Cuomo C.A."/>
            <person name="Sil A."/>
            <person name="Beyhan S."/>
        </authorList>
    </citation>
    <scope>NUCLEOTIDE SEQUENCE</scope>
    <source>
        <strain evidence="1">H88</strain>
    </source>
</reference>
<evidence type="ECO:0000313" key="1">
    <source>
        <dbReference type="EMBL" id="QSS49004.1"/>
    </source>
</evidence>
<name>A0A8A1L986_AJEC8</name>
<protein>
    <submittedName>
        <fullName evidence="1">No significant blast hit</fullName>
    </submittedName>
</protein>
<sequence>MTFLFSPAIKQCCAPGDSYPPYTVNECLLISIPRKDPGCGLRMYPIVISTPIPVEDTSGQRKFLSTLQFFVSGAANLQSPALVVKAC</sequence>
<proteinExistence type="predicted"/>
<dbReference type="EMBL" id="CP069102">
    <property type="protein sequence ID" value="QSS49004.1"/>
    <property type="molecule type" value="Genomic_DNA"/>
</dbReference>
<evidence type="ECO:0000313" key="2">
    <source>
        <dbReference type="Proteomes" id="UP000663419"/>
    </source>
</evidence>
<organism evidence="1 2">
    <name type="scientific">Ajellomyces capsulatus (strain H88)</name>
    <name type="common">Darling's disease fungus</name>
    <name type="synonym">Histoplasma capsulatum</name>
    <dbReference type="NCBI Taxonomy" id="544711"/>
    <lineage>
        <taxon>Eukaryota</taxon>
        <taxon>Fungi</taxon>
        <taxon>Dikarya</taxon>
        <taxon>Ascomycota</taxon>
        <taxon>Pezizomycotina</taxon>
        <taxon>Eurotiomycetes</taxon>
        <taxon>Eurotiomycetidae</taxon>
        <taxon>Onygenales</taxon>
        <taxon>Ajellomycetaceae</taxon>
        <taxon>Histoplasma</taxon>
    </lineage>
</organism>
<dbReference type="Proteomes" id="UP000663419">
    <property type="component" value="Chromosome 1"/>
</dbReference>
<dbReference type="AlphaFoldDB" id="A0A8A1L986"/>
<dbReference type="VEuPathDB" id="FungiDB:I7I53_09240"/>
<gene>
    <name evidence="1" type="ORF">I7I53_09240</name>
</gene>
<accession>A0A8A1L986</accession>